<dbReference type="CDD" id="cd06093">
    <property type="entry name" value="PX_domain"/>
    <property type="match status" value="1"/>
</dbReference>
<dbReference type="Gene3D" id="3.30.1520.10">
    <property type="entry name" value="Phox-like domain"/>
    <property type="match status" value="1"/>
</dbReference>
<organism evidence="7 8">
    <name type="scientific">Saponaria officinalis</name>
    <name type="common">Common soapwort</name>
    <name type="synonym">Lychnis saponaria</name>
    <dbReference type="NCBI Taxonomy" id="3572"/>
    <lineage>
        <taxon>Eukaryota</taxon>
        <taxon>Viridiplantae</taxon>
        <taxon>Streptophyta</taxon>
        <taxon>Embryophyta</taxon>
        <taxon>Tracheophyta</taxon>
        <taxon>Spermatophyta</taxon>
        <taxon>Magnoliopsida</taxon>
        <taxon>eudicotyledons</taxon>
        <taxon>Gunneridae</taxon>
        <taxon>Pentapetalae</taxon>
        <taxon>Caryophyllales</taxon>
        <taxon>Caryophyllaceae</taxon>
        <taxon>Caryophylleae</taxon>
        <taxon>Saponaria</taxon>
    </lineage>
</organism>
<dbReference type="GO" id="GO:0035091">
    <property type="term" value="F:phosphatidylinositol binding"/>
    <property type="evidence" value="ECO:0007669"/>
    <property type="project" value="InterPro"/>
</dbReference>
<dbReference type="Proteomes" id="UP001443914">
    <property type="component" value="Unassembled WGS sequence"/>
</dbReference>
<evidence type="ECO:0000256" key="1">
    <source>
        <dbReference type="ARBA" id="ARBA00022723"/>
    </source>
</evidence>
<dbReference type="GO" id="GO:0016020">
    <property type="term" value="C:membrane"/>
    <property type="evidence" value="ECO:0007669"/>
    <property type="project" value="UniProtKB-ARBA"/>
</dbReference>
<keyword evidence="8" id="KW-1185">Reference proteome</keyword>
<dbReference type="GO" id="GO:0008270">
    <property type="term" value="F:zinc ion binding"/>
    <property type="evidence" value="ECO:0007669"/>
    <property type="project" value="UniProtKB-KW"/>
</dbReference>
<evidence type="ECO:0000313" key="8">
    <source>
        <dbReference type="Proteomes" id="UP001443914"/>
    </source>
</evidence>
<evidence type="ECO:0000313" key="7">
    <source>
        <dbReference type="EMBL" id="KAK9747889.1"/>
    </source>
</evidence>
<dbReference type="SMART" id="SM01175">
    <property type="entry name" value="DUF4206"/>
    <property type="match status" value="1"/>
</dbReference>
<feature type="compositionally biased region" description="Basic and acidic residues" evidence="5">
    <location>
        <begin position="1042"/>
        <end position="1051"/>
    </location>
</feature>
<feature type="region of interest" description="Disordered" evidence="5">
    <location>
        <begin position="1042"/>
        <end position="1064"/>
    </location>
</feature>
<protein>
    <recommendedName>
        <fullName evidence="6">PX domain-containing protein</fullName>
    </recommendedName>
</protein>
<dbReference type="EMBL" id="JBDFQZ010000002">
    <property type="protein sequence ID" value="KAK9747889.1"/>
    <property type="molecule type" value="Genomic_DNA"/>
</dbReference>
<keyword evidence="1" id="KW-0479">Metal-binding</keyword>
<feature type="region of interest" description="Disordered" evidence="5">
    <location>
        <begin position="519"/>
        <end position="539"/>
    </location>
</feature>
<reference evidence="7" key="1">
    <citation type="submission" date="2024-03" db="EMBL/GenBank/DDBJ databases">
        <title>WGS assembly of Saponaria officinalis var. Norfolk2.</title>
        <authorList>
            <person name="Jenkins J."/>
            <person name="Shu S."/>
            <person name="Grimwood J."/>
            <person name="Barry K."/>
            <person name="Goodstein D."/>
            <person name="Schmutz J."/>
            <person name="Leebens-Mack J."/>
            <person name="Osbourn A."/>
        </authorList>
    </citation>
    <scope>NUCLEOTIDE SEQUENCE [LARGE SCALE GENOMIC DNA]</scope>
    <source>
        <strain evidence="7">JIC</strain>
    </source>
</reference>
<evidence type="ECO:0000256" key="4">
    <source>
        <dbReference type="ARBA" id="ARBA00022833"/>
    </source>
</evidence>
<comment type="caution">
    <text evidence="7">The sequence shown here is derived from an EMBL/GenBank/DDBJ whole genome shotgun (WGS) entry which is preliminary data.</text>
</comment>
<sequence length="1064" mass="117905">MEVGPTSEEVKEVKSPVLDVDFEKFDDGDAGLSPLSSQYSSCGESEFDRYCSANSVMGTPSVCSSMGFFHDSVDSDFLSLKDVEGFNLGGSRVSTGFGESSRSTVLDRDRDFGSCSGDVFSVSNDEREGLSRSGDNEGCSSSGNVKAFDSEVGKKENLAVLLKNVESVFLQGAVAARSVADNLLDCNHADEMEDERCREEDESSSRYEHSDGEDSMFNFGSDDAFQARAHYVKNANGKCDEDDGCGNSVLMNPSVAFGSKDWEDFELGGIEGSNGIQIPDNFWEREELISENETGFRDSTSVKSTFKEKSQEHVEAKFKREVTVGTNDLLVEDKSMDGQQSHVTASGHLLHSASSKQIDGNDGSDEYLESCSMYNIFEKNCSPILAPVAVDMGSTPCEEESKNEGILPDFGDHVALQKRLNNPPDLEVDEVGASANHRFDVVEGNRMISNSEDASSSVSSWLESDKGRNHDDLNLAEDKFITRKGKDLEMDAFHDDIVHEMEEILLDSCDSTAMRLKQKRSTLHSKQSSSINDDGSTTTTIDLDDGYSSTQHSFRVSGIEVVGAKQLKGDVSLSERLVGVREYTVYVIRVWSGKNKWEVERRYRDFYTLYRRLKTYFDDQEWVLPPPWSFVEKESRKLFGNASPHVVSERSTLIQECLSSVLQSTHFSSLPSALVWFLSPPNSILTSSQSNDVGADLGRVSTLGKTISLVVDLHPHKSVKELLEKQRYTCAGCHTEFDSGKTRMQEFVLSFGWGKPRLCEYTGQLFCSSCHKNETAVLPARVLHHWDFTPYPVSQLAKSFLDSIVDKPMLCVSAANPFLFSKVPNLLHIVGVRRKIGTMLPHIRCTYRRSVYGRLGYQKYLLETNDFFALRDLIDLSKGVFAALPSILEAVLKKMQEHITELCLECCDNGIPCGARHACSNPSSLIFPFQACIHKSMPTFFSIRSCMTAILLIVARYVITSQGEQEIQRCKSCTSVFHKECFTKLAECPCGVVFSKLNTNHSLTKPKLGNAGSETGSSSAKKLDVKSPVEFISNLFSMSKQEKMKDPKDGENVILMGSLPSNSL</sequence>
<feature type="compositionally biased region" description="Polar residues" evidence="5">
    <location>
        <begin position="524"/>
        <end position="539"/>
    </location>
</feature>
<dbReference type="Pfam" id="PF13901">
    <property type="entry name" value="RH_dom"/>
    <property type="match status" value="1"/>
</dbReference>
<dbReference type="PANTHER" id="PTHR12326:SF3">
    <property type="entry name" value="DIFFERENTIALLY EXPRESSED IN FDCP 8 HOMOLOG"/>
    <property type="match status" value="1"/>
</dbReference>
<keyword evidence="3" id="KW-0863">Zinc-finger</keyword>
<feature type="region of interest" description="Disordered" evidence="5">
    <location>
        <begin position="192"/>
        <end position="213"/>
    </location>
</feature>
<dbReference type="PANTHER" id="PTHR12326">
    <property type="entry name" value="PLECKSTRIN HOMOLOGY DOMAIN CONTAINING PROTEIN"/>
    <property type="match status" value="1"/>
</dbReference>
<dbReference type="PROSITE" id="PS50195">
    <property type="entry name" value="PX"/>
    <property type="match status" value="1"/>
</dbReference>
<name>A0AAW1MJ19_SAPOF</name>
<evidence type="ECO:0000256" key="2">
    <source>
        <dbReference type="ARBA" id="ARBA00022737"/>
    </source>
</evidence>
<gene>
    <name evidence="7" type="ORF">RND81_02G021700</name>
</gene>
<dbReference type="Pfam" id="PF00787">
    <property type="entry name" value="PX"/>
    <property type="match status" value="1"/>
</dbReference>
<keyword evidence="4" id="KW-0862">Zinc</keyword>
<dbReference type="SMART" id="SM00312">
    <property type="entry name" value="PX"/>
    <property type="match status" value="1"/>
</dbReference>
<dbReference type="AlphaFoldDB" id="A0AAW1MJ19"/>
<proteinExistence type="predicted"/>
<dbReference type="SUPFAM" id="SSF64268">
    <property type="entry name" value="PX domain"/>
    <property type="match status" value="1"/>
</dbReference>
<feature type="domain" description="PX" evidence="6">
    <location>
        <begin position="564"/>
        <end position="684"/>
    </location>
</feature>
<dbReference type="InterPro" id="IPR036871">
    <property type="entry name" value="PX_dom_sf"/>
</dbReference>
<keyword evidence="2" id="KW-0677">Repeat</keyword>
<feature type="compositionally biased region" description="Basic and acidic residues" evidence="5">
    <location>
        <begin position="192"/>
        <end position="212"/>
    </location>
</feature>
<dbReference type="GO" id="GO:0005768">
    <property type="term" value="C:endosome"/>
    <property type="evidence" value="ECO:0007669"/>
    <property type="project" value="UniProtKB-ARBA"/>
</dbReference>
<dbReference type="InterPro" id="IPR001683">
    <property type="entry name" value="PX_dom"/>
</dbReference>
<evidence type="ECO:0000256" key="3">
    <source>
        <dbReference type="ARBA" id="ARBA00022771"/>
    </source>
</evidence>
<dbReference type="InterPro" id="IPR025258">
    <property type="entry name" value="RH_dom"/>
</dbReference>
<evidence type="ECO:0000259" key="6">
    <source>
        <dbReference type="PROSITE" id="PS50195"/>
    </source>
</evidence>
<evidence type="ECO:0000256" key="5">
    <source>
        <dbReference type="SAM" id="MobiDB-lite"/>
    </source>
</evidence>
<accession>A0AAW1MJ19</accession>
<dbReference type="InterPro" id="IPR051366">
    <property type="entry name" value="DEF8"/>
</dbReference>